<keyword evidence="6 10" id="KW-1133">Transmembrane helix</keyword>
<dbReference type="GO" id="GO:0005743">
    <property type="term" value="C:mitochondrial inner membrane"/>
    <property type="evidence" value="ECO:0007669"/>
    <property type="project" value="UniProtKB-SubCell"/>
</dbReference>
<dbReference type="AlphaFoldDB" id="Q1HBB1"/>
<evidence type="ECO:0000256" key="7">
    <source>
        <dbReference type="ARBA" id="ARBA00023136"/>
    </source>
</evidence>
<evidence type="ECO:0000313" key="11">
    <source>
        <dbReference type="EMBL" id="ABF48181.1"/>
    </source>
</evidence>
<keyword evidence="7 10" id="KW-0472">Membrane</keyword>
<feature type="transmembrane region" description="Helical" evidence="10">
    <location>
        <begin position="166"/>
        <end position="185"/>
    </location>
</feature>
<keyword evidence="4" id="KW-0813">Transport</keyword>
<evidence type="ECO:0000256" key="8">
    <source>
        <dbReference type="RuleBase" id="RU000471"/>
    </source>
</evidence>
<dbReference type="Pfam" id="PF00146">
    <property type="entry name" value="NADHdh"/>
    <property type="match status" value="1"/>
</dbReference>
<evidence type="ECO:0000256" key="9">
    <source>
        <dbReference type="RuleBase" id="RU000473"/>
    </source>
</evidence>
<dbReference type="GO" id="GO:0008137">
    <property type="term" value="F:NADH dehydrogenase (ubiquinone) activity"/>
    <property type="evidence" value="ECO:0007669"/>
    <property type="project" value="UniProtKB-EC"/>
</dbReference>
<evidence type="ECO:0000256" key="1">
    <source>
        <dbReference type="ARBA" id="ARBA00004141"/>
    </source>
</evidence>
<dbReference type="EMBL" id="DQ520860">
    <property type="protein sequence ID" value="ABF48181.1"/>
    <property type="molecule type" value="Genomic_DNA"/>
</dbReference>
<name>Q1HBB1_9BILA</name>
<reference evidence="11" key="1">
    <citation type="submission" date="2006-04" db="EMBL/GenBank/DDBJ databases">
        <authorList>
            <person name="Tang S."/>
            <person name="Hyman B."/>
        </authorList>
    </citation>
    <scope>NUCLEOTIDE SEQUENCE</scope>
</reference>
<dbReference type="PANTHER" id="PTHR11432:SF3">
    <property type="entry name" value="NADH-UBIQUINONE OXIDOREDUCTASE CHAIN 1"/>
    <property type="match status" value="1"/>
</dbReference>
<dbReference type="InterPro" id="IPR001694">
    <property type="entry name" value="NADH_UbQ_OxRdtase_su1/FPO"/>
</dbReference>
<geneLocation type="mitochondrion" evidence="11"/>
<evidence type="ECO:0000256" key="5">
    <source>
        <dbReference type="ARBA" id="ARBA00022692"/>
    </source>
</evidence>
<proteinExistence type="inferred from homology"/>
<feature type="transmembrane region" description="Helical" evidence="10">
    <location>
        <begin position="132"/>
        <end position="154"/>
    </location>
</feature>
<keyword evidence="9" id="KW-0830">Ubiquinone</keyword>
<protein>
    <recommendedName>
        <fullName evidence="3 9">NADH-ubiquinone oxidoreductase chain 1</fullName>
        <ecNumber evidence="9">7.1.1.2</ecNumber>
    </recommendedName>
</protein>
<evidence type="ECO:0000256" key="6">
    <source>
        <dbReference type="ARBA" id="ARBA00022989"/>
    </source>
</evidence>
<keyword evidence="9 11" id="KW-0496">Mitochondrion</keyword>
<comment type="catalytic activity">
    <reaction evidence="9">
        <text>a ubiquinone + NADH + 5 H(+)(in) = a ubiquinol + NAD(+) + 4 H(+)(out)</text>
        <dbReference type="Rhea" id="RHEA:29091"/>
        <dbReference type="Rhea" id="RHEA-COMP:9565"/>
        <dbReference type="Rhea" id="RHEA-COMP:9566"/>
        <dbReference type="ChEBI" id="CHEBI:15378"/>
        <dbReference type="ChEBI" id="CHEBI:16389"/>
        <dbReference type="ChEBI" id="CHEBI:17976"/>
        <dbReference type="ChEBI" id="CHEBI:57540"/>
        <dbReference type="ChEBI" id="CHEBI:57945"/>
        <dbReference type="EC" id="7.1.1.2"/>
    </reaction>
</comment>
<dbReference type="GO" id="GO:0003954">
    <property type="term" value="F:NADH dehydrogenase activity"/>
    <property type="evidence" value="ECO:0007669"/>
    <property type="project" value="TreeGrafter"/>
</dbReference>
<comment type="subcellular location">
    <subcellularLocation>
        <location evidence="1">Membrane</location>
        <topology evidence="1">Multi-pass membrane protein</topology>
    </subcellularLocation>
    <subcellularLocation>
        <location evidence="8">Mitochondrion inner membrane</location>
        <topology evidence="8">Multi-pass membrane protein</topology>
    </subcellularLocation>
</comment>
<feature type="transmembrane region" description="Helical" evidence="10">
    <location>
        <begin position="6"/>
        <end position="25"/>
    </location>
</feature>
<dbReference type="EMBL" id="DQ520859">
    <property type="protein sequence ID" value="ABF48169.1"/>
    <property type="molecule type" value="Genomic_DNA"/>
</dbReference>
<comment type="similarity">
    <text evidence="2 8">Belongs to the complex I subunit 1 family.</text>
</comment>
<feature type="transmembrane region" description="Helical" evidence="10">
    <location>
        <begin position="98"/>
        <end position="120"/>
    </location>
</feature>
<keyword evidence="8" id="KW-0520">NAD</keyword>
<sequence length="288" mass="33902">MQMIISIILIMISIGFFTLLERKLLSLSQIRLGPNKTLIIGMIQPILDGLKLIKKGIIFNKKIYIIMFNMGAFFLLMLAIFLWMSFPFLMWINKSMVMFWILLLLGLSTYMLFLIGWSSLSKFSFLGSMRALAQTISLEVLFSMLMFLGFSLMSKYNTTYYNQSNNLVQVTLTFYFFITILIEAHRAPMDLSESESELVSGYNTEFSSVTFVMIFLSEYSNMIMFMGLAMFLWLKQLILYWLVLLTCILMVRSCYPRIRYDHLMNLCWKNMFFSLIMLMILFYPMKFI</sequence>
<evidence type="ECO:0000256" key="2">
    <source>
        <dbReference type="ARBA" id="ARBA00010535"/>
    </source>
</evidence>
<evidence type="ECO:0000256" key="3">
    <source>
        <dbReference type="ARBA" id="ARBA00021009"/>
    </source>
</evidence>
<dbReference type="GO" id="GO:0009060">
    <property type="term" value="P:aerobic respiration"/>
    <property type="evidence" value="ECO:0007669"/>
    <property type="project" value="TreeGrafter"/>
</dbReference>
<dbReference type="EC" id="7.1.1.2" evidence="9"/>
<evidence type="ECO:0000256" key="4">
    <source>
        <dbReference type="ARBA" id="ARBA00022448"/>
    </source>
</evidence>
<feature type="transmembrane region" description="Helical" evidence="10">
    <location>
        <begin position="267"/>
        <end position="285"/>
    </location>
</feature>
<dbReference type="PANTHER" id="PTHR11432">
    <property type="entry name" value="NADH DEHYDROGENASE SUBUNIT 1"/>
    <property type="match status" value="1"/>
</dbReference>
<feature type="transmembrane region" description="Helical" evidence="10">
    <location>
        <begin position="63"/>
        <end position="86"/>
    </location>
</feature>
<organism evidence="11">
    <name type="scientific">Diximermis spiculatus</name>
    <dbReference type="NCBI Taxonomy" id="3313489"/>
    <lineage>
        <taxon>Eukaryota</taxon>
        <taxon>Metazoa</taxon>
        <taxon>Ecdysozoa</taxon>
        <taxon>Nematoda</taxon>
        <taxon>Enoplea</taxon>
        <taxon>Dorylaimia</taxon>
        <taxon>Mermithida</taxon>
        <taxon>Mermithoidea</taxon>
        <taxon>Mermithidae</taxon>
        <taxon>Diximermis</taxon>
    </lineage>
</organism>
<accession>Q1HBB1</accession>
<gene>
    <name evidence="11" type="primary">nad1</name>
</gene>
<keyword evidence="5 8" id="KW-0812">Transmembrane</keyword>
<evidence type="ECO:0000256" key="10">
    <source>
        <dbReference type="SAM" id="Phobius"/>
    </source>
</evidence>